<feature type="compositionally biased region" description="Basic and acidic residues" evidence="1">
    <location>
        <begin position="623"/>
        <end position="633"/>
    </location>
</feature>
<proteinExistence type="predicted"/>
<dbReference type="AlphaFoldDB" id="A0A6L2NEF5"/>
<dbReference type="InterPro" id="IPR013103">
    <property type="entry name" value="RVT_2"/>
</dbReference>
<feature type="compositionally biased region" description="Low complexity" evidence="1">
    <location>
        <begin position="722"/>
        <end position="743"/>
    </location>
</feature>
<organism evidence="3">
    <name type="scientific">Tanacetum cinerariifolium</name>
    <name type="common">Dalmatian daisy</name>
    <name type="synonym">Chrysanthemum cinerariifolium</name>
    <dbReference type="NCBI Taxonomy" id="118510"/>
    <lineage>
        <taxon>Eukaryota</taxon>
        <taxon>Viridiplantae</taxon>
        <taxon>Streptophyta</taxon>
        <taxon>Embryophyta</taxon>
        <taxon>Tracheophyta</taxon>
        <taxon>Spermatophyta</taxon>
        <taxon>Magnoliopsida</taxon>
        <taxon>eudicotyledons</taxon>
        <taxon>Gunneridae</taxon>
        <taxon>Pentapetalae</taxon>
        <taxon>asterids</taxon>
        <taxon>campanulids</taxon>
        <taxon>Asterales</taxon>
        <taxon>Asteraceae</taxon>
        <taxon>Asteroideae</taxon>
        <taxon>Anthemideae</taxon>
        <taxon>Anthemidinae</taxon>
        <taxon>Tanacetum</taxon>
    </lineage>
</organism>
<sequence length="888" mass="99733">MFDEYLNPAPCVNPQVLTVIAPEPSVLTSTPSSTTIDLDAPSSSTSQTTPETPTLVIPIGVEDVDHDIEVAHMDNIPSVEFPIPEPNCKESSTHVVILNHVYLVNQPPEHINKWTKDDQIDNLIGDPSRPVSTRQSYCLGARTSSRLCNGYYLEVDLQGIYFEESFAPFARLEAIHIFIVFAAHMNMVVYQMDVKTEFLNDILPEEVYVSQPNGFVDLEMPNHVYKLKKVLYGLKQAPRAWYDLLLSFLLSHKFTKGTINPTLFVRREGNDILLDSCIALIAFADADMRVAKILEKSTFGSMQLLGDRLEETFHRVIDLIKNSSCFKAFTIAVDVPKIFMQQFSYSIKKVQGTDSYEFLLANKKCVVNADVFRTILDIYLRVKGVNFTDVRDDDTTLSFLIKLGYKGPLYKHTNMFVDHMHQPWRTLAAIINKCLFEKTASNDKLHFSKKSKGKGSQRKKTANDSQETVDVSEESEPKPEPVKRKTSGKRRVKKKVTMSTDDNIIADDPETALELGKSISKTKAEEAEAARQVHATHENFSKKSKGKGSQRKKTANDSQETVDVSEESEPKPEPVKRKTSGKRRVKKKVTMSTDDNIIADDPETALELGNSSKGTSTKPGVPNEEKERTKENDDKEGDADDEDDETKSDEEDIYKYKIRVCKDEDEEMINAKVEDSNKGDEESPSMLSLLVFVISDPSILTPVQESPSKAIVTTLPHPSVFTTPSVPQQTTTPIPTPTNTTDAPPYYHNRLSFIIITTDVSESDALSAVQLRVAELEKDMSNLKKTDLSAKALVALKTQVPSVVDNYLGSKVGDVFQRKLKKHTSDLIQKYSLRQIPELPKKHTPTVDLEQESEKISLVILKIKREQAEKQKFPKFTIKSTDQATLKE</sequence>
<feature type="region of interest" description="Disordered" evidence="1">
    <location>
        <begin position="28"/>
        <end position="53"/>
    </location>
</feature>
<feature type="compositionally biased region" description="Basic residues" evidence="1">
    <location>
        <begin position="542"/>
        <end position="553"/>
    </location>
</feature>
<accession>A0A6L2NEF5</accession>
<feature type="compositionally biased region" description="Basic residues" evidence="1">
    <location>
        <begin position="484"/>
        <end position="496"/>
    </location>
</feature>
<dbReference type="EMBL" id="BKCJ010008939">
    <property type="protein sequence ID" value="GEU84638.1"/>
    <property type="molecule type" value="Genomic_DNA"/>
</dbReference>
<reference evidence="3" key="1">
    <citation type="journal article" date="2019" name="Sci. Rep.">
        <title>Draft genome of Tanacetum cinerariifolium, the natural source of mosquito coil.</title>
        <authorList>
            <person name="Yamashiro T."/>
            <person name="Shiraishi A."/>
            <person name="Satake H."/>
            <person name="Nakayama K."/>
        </authorList>
    </citation>
    <scope>NUCLEOTIDE SEQUENCE</scope>
</reference>
<feature type="region of interest" description="Disordered" evidence="1">
    <location>
        <begin position="446"/>
        <end position="655"/>
    </location>
</feature>
<name>A0A6L2NEF5_TANCI</name>
<dbReference type="Pfam" id="PF07727">
    <property type="entry name" value="RVT_2"/>
    <property type="match status" value="1"/>
</dbReference>
<protein>
    <submittedName>
        <fullName evidence="3">Copia protein</fullName>
    </submittedName>
</protein>
<feature type="region of interest" description="Disordered" evidence="1">
    <location>
        <begin position="721"/>
        <end position="743"/>
    </location>
</feature>
<feature type="compositionally biased region" description="Basic residues" evidence="1">
    <location>
        <begin position="447"/>
        <end position="460"/>
    </location>
</feature>
<gene>
    <name evidence="3" type="ORF">Tci_056616</name>
</gene>
<feature type="compositionally biased region" description="Basic and acidic residues" evidence="1">
    <location>
        <begin position="522"/>
        <end position="541"/>
    </location>
</feature>
<feature type="compositionally biased region" description="Basic residues" evidence="1">
    <location>
        <begin position="577"/>
        <end position="589"/>
    </location>
</feature>
<feature type="domain" description="Reverse transcriptase Ty1/copia-type" evidence="2">
    <location>
        <begin position="155"/>
        <end position="274"/>
    </location>
</feature>
<evidence type="ECO:0000259" key="2">
    <source>
        <dbReference type="Pfam" id="PF07727"/>
    </source>
</evidence>
<feature type="compositionally biased region" description="Acidic residues" evidence="1">
    <location>
        <begin position="634"/>
        <end position="652"/>
    </location>
</feature>
<feature type="compositionally biased region" description="Polar residues" evidence="1">
    <location>
        <begin position="609"/>
        <end position="618"/>
    </location>
</feature>
<evidence type="ECO:0000256" key="1">
    <source>
        <dbReference type="SAM" id="MobiDB-lite"/>
    </source>
</evidence>
<comment type="caution">
    <text evidence="3">The sequence shown here is derived from an EMBL/GenBank/DDBJ whole genome shotgun (WGS) entry which is preliminary data.</text>
</comment>
<evidence type="ECO:0000313" key="3">
    <source>
        <dbReference type="EMBL" id="GEU84638.1"/>
    </source>
</evidence>